<dbReference type="AlphaFoldDB" id="S9P216"/>
<sequence length="47" mass="5350">MSRTSRYLLSRVMVELEATTQQAQGSYTLTLWDADGRSIILENVTFP</sequence>
<protein>
    <submittedName>
        <fullName evidence="1">Uncharacterized protein</fullName>
    </submittedName>
</protein>
<gene>
    <name evidence="1" type="ORF">D187_006905</name>
</gene>
<comment type="caution">
    <text evidence="1">The sequence shown here is derived from an EMBL/GenBank/DDBJ whole genome shotgun (WGS) entry which is preliminary data.</text>
</comment>
<name>S9P216_CYSF2</name>
<reference evidence="1" key="1">
    <citation type="submission" date="2013-05" db="EMBL/GenBank/DDBJ databases">
        <title>Genome assembly of Cystobacter fuscus DSM 2262.</title>
        <authorList>
            <person name="Sharma G."/>
            <person name="Khatri I."/>
            <person name="Kaur C."/>
            <person name="Mayilraj S."/>
            <person name="Subramanian S."/>
        </authorList>
    </citation>
    <scope>NUCLEOTIDE SEQUENCE [LARGE SCALE GENOMIC DNA]</scope>
    <source>
        <strain evidence="1">DSM 2262</strain>
    </source>
</reference>
<organism evidence="1 2">
    <name type="scientific">Cystobacter fuscus (strain ATCC 25194 / DSM 2262 / NBRC 100088 / M29)</name>
    <dbReference type="NCBI Taxonomy" id="1242864"/>
    <lineage>
        <taxon>Bacteria</taxon>
        <taxon>Pseudomonadati</taxon>
        <taxon>Myxococcota</taxon>
        <taxon>Myxococcia</taxon>
        <taxon>Myxococcales</taxon>
        <taxon>Cystobacterineae</taxon>
        <taxon>Archangiaceae</taxon>
        <taxon>Cystobacter</taxon>
    </lineage>
</organism>
<keyword evidence="2" id="KW-1185">Reference proteome</keyword>
<evidence type="ECO:0000313" key="2">
    <source>
        <dbReference type="Proteomes" id="UP000011682"/>
    </source>
</evidence>
<dbReference type="EMBL" id="ANAH02000064">
    <property type="protein sequence ID" value="EPX57151.1"/>
    <property type="molecule type" value="Genomic_DNA"/>
</dbReference>
<accession>S9P216</accession>
<dbReference type="Proteomes" id="UP000011682">
    <property type="component" value="Unassembled WGS sequence"/>
</dbReference>
<evidence type="ECO:0000313" key="1">
    <source>
        <dbReference type="EMBL" id="EPX57151.1"/>
    </source>
</evidence>
<proteinExistence type="predicted"/>